<dbReference type="Gene3D" id="1.25.40.10">
    <property type="entry name" value="Tetratricopeptide repeat domain"/>
    <property type="match status" value="2"/>
</dbReference>
<dbReference type="CDD" id="cd00075">
    <property type="entry name" value="HATPase"/>
    <property type="match status" value="1"/>
</dbReference>
<dbReference type="Pfam" id="PF07568">
    <property type="entry name" value="HisKA_2"/>
    <property type="match status" value="1"/>
</dbReference>
<keyword evidence="10" id="KW-0732">Signal</keyword>
<keyword evidence="13" id="KW-1185">Reference proteome</keyword>
<dbReference type="InterPro" id="IPR011990">
    <property type="entry name" value="TPR-like_helical_dom_sf"/>
</dbReference>
<feature type="coiled-coil region" evidence="8">
    <location>
        <begin position="374"/>
        <end position="403"/>
    </location>
</feature>
<dbReference type="GO" id="GO:0004673">
    <property type="term" value="F:protein histidine kinase activity"/>
    <property type="evidence" value="ECO:0007669"/>
    <property type="project" value="UniProtKB-EC"/>
</dbReference>
<evidence type="ECO:0000256" key="5">
    <source>
        <dbReference type="ARBA" id="ARBA00022741"/>
    </source>
</evidence>
<feature type="domain" description="Histidine kinase" evidence="11">
    <location>
        <begin position="455"/>
        <end position="646"/>
    </location>
</feature>
<sequence>MKRIWTLLFLLISTLANAQVEEKNGFFQYREVFIEGDDFGEEYLEDLAKSLTLINQDSLLRVRILNDLGYYYHTRNLNKALQIINQGLEEATELNNRYWQGRLQVSQGAILLRMEELDLAELVLENAITKIPEKESWLLYTNLGYVFERRGNLGEAFDYASKTLKIGEKYQDKKAIAMAYSDMSNIFWKQGKFDTGLDYGLKSIKFFEERGLDDLDYDFTLHVVGNNLVALNRLDEAQKYFEKSIQIGEKYGFYNNLSDSYIALSDLNAQKGNFEYSLSSGLKALKYAELLENGFMIMRSYLSLGRASNAAGNFPEAVDFLKNSIQAATPSFGDKYFLSLVYLELSKALEGNKQFDKALEATRTYDQLRQEVFTAETNNQISNLETEMELSQKENTIKLQEAQLARNRILQVSIMILSGLLLGFLFVLYRIFLRKKKYSHLLEKKNLEKEFLLKEIHHRVKNNLETISSLLALQTSKIKNKEFQEIMEETQNRVHSMGMIHKRLYQGENMKSIEMKGFFESLGNYSIDTFDVPNKVKFYTEMEPLELDVDWAIPIGLIVNELISNSIKYAFPDNRQGKISVKLIEKESRLLLQVADNGIGMPENPTIHGTGFGSELIRLLTRQLDGKMTLFNQAGTKVSFEFLMQKAA</sequence>
<dbReference type="EC" id="2.7.13.3" evidence="2"/>
<dbReference type="InterPro" id="IPR019734">
    <property type="entry name" value="TPR_rpt"/>
</dbReference>
<keyword evidence="8" id="KW-0175">Coiled coil</keyword>
<feature type="chain" id="PRO_5019396215" description="histidine kinase" evidence="10">
    <location>
        <begin position="19"/>
        <end position="648"/>
    </location>
</feature>
<dbReference type="SMART" id="SM00387">
    <property type="entry name" value="HATPase_c"/>
    <property type="match status" value="1"/>
</dbReference>
<protein>
    <recommendedName>
        <fullName evidence="2">histidine kinase</fullName>
        <ecNumber evidence="2">2.7.13.3</ecNumber>
    </recommendedName>
</protein>
<evidence type="ECO:0000256" key="1">
    <source>
        <dbReference type="ARBA" id="ARBA00000085"/>
    </source>
</evidence>
<keyword evidence="4" id="KW-0808">Transferase</keyword>
<dbReference type="GO" id="GO:0005524">
    <property type="term" value="F:ATP binding"/>
    <property type="evidence" value="ECO:0007669"/>
    <property type="project" value="UniProtKB-KW"/>
</dbReference>
<evidence type="ECO:0000256" key="4">
    <source>
        <dbReference type="ARBA" id="ARBA00022679"/>
    </source>
</evidence>
<evidence type="ECO:0000256" key="8">
    <source>
        <dbReference type="SAM" id="Coils"/>
    </source>
</evidence>
<evidence type="ECO:0000313" key="12">
    <source>
        <dbReference type="EMBL" id="RIW18244.1"/>
    </source>
</evidence>
<evidence type="ECO:0000256" key="6">
    <source>
        <dbReference type="ARBA" id="ARBA00022777"/>
    </source>
</evidence>
<proteinExistence type="predicted"/>
<dbReference type="InterPro" id="IPR011495">
    <property type="entry name" value="Sig_transdc_His_kin_sub2_dim/P"/>
</dbReference>
<dbReference type="Pfam" id="PF13181">
    <property type="entry name" value="TPR_8"/>
    <property type="match status" value="1"/>
</dbReference>
<organism evidence="12 13">
    <name type="scientific">Algoriphagus lacus</name>
    <dbReference type="NCBI Taxonomy" id="2056311"/>
    <lineage>
        <taxon>Bacteria</taxon>
        <taxon>Pseudomonadati</taxon>
        <taxon>Bacteroidota</taxon>
        <taxon>Cytophagia</taxon>
        <taxon>Cytophagales</taxon>
        <taxon>Cyclobacteriaceae</taxon>
        <taxon>Algoriphagus</taxon>
    </lineage>
</organism>
<keyword evidence="3" id="KW-0597">Phosphoprotein</keyword>
<keyword evidence="9" id="KW-0812">Transmembrane</keyword>
<evidence type="ECO:0000256" key="10">
    <source>
        <dbReference type="SAM" id="SignalP"/>
    </source>
</evidence>
<comment type="catalytic activity">
    <reaction evidence="1">
        <text>ATP + protein L-histidine = ADP + protein N-phospho-L-histidine.</text>
        <dbReference type="EC" id="2.7.13.3"/>
    </reaction>
</comment>
<keyword evidence="9" id="KW-0472">Membrane</keyword>
<dbReference type="AlphaFoldDB" id="A0A418PVR7"/>
<evidence type="ECO:0000256" key="2">
    <source>
        <dbReference type="ARBA" id="ARBA00012438"/>
    </source>
</evidence>
<feature type="transmembrane region" description="Helical" evidence="9">
    <location>
        <begin position="409"/>
        <end position="432"/>
    </location>
</feature>
<evidence type="ECO:0000256" key="7">
    <source>
        <dbReference type="ARBA" id="ARBA00022840"/>
    </source>
</evidence>
<keyword evidence="6 12" id="KW-0418">Kinase</keyword>
<dbReference type="SMART" id="SM00028">
    <property type="entry name" value="TPR"/>
    <property type="match status" value="6"/>
</dbReference>
<evidence type="ECO:0000256" key="9">
    <source>
        <dbReference type="SAM" id="Phobius"/>
    </source>
</evidence>
<reference evidence="12 13" key="1">
    <citation type="submission" date="2018-09" db="EMBL/GenBank/DDBJ databases">
        <authorList>
            <person name="Wang X."/>
            <person name="Du Z."/>
        </authorList>
    </citation>
    <scope>NUCLEOTIDE SEQUENCE [LARGE SCALE GENOMIC DNA]</scope>
    <source>
        <strain evidence="12 13">N3</strain>
    </source>
</reference>
<name>A0A418PVR7_9BACT</name>
<dbReference type="Gene3D" id="3.30.450.20">
    <property type="entry name" value="PAS domain"/>
    <property type="match status" value="1"/>
</dbReference>
<comment type="caution">
    <text evidence="12">The sequence shown here is derived from an EMBL/GenBank/DDBJ whole genome shotgun (WGS) entry which is preliminary data.</text>
</comment>
<dbReference type="Proteomes" id="UP000283522">
    <property type="component" value="Unassembled WGS sequence"/>
</dbReference>
<evidence type="ECO:0000256" key="3">
    <source>
        <dbReference type="ARBA" id="ARBA00022553"/>
    </source>
</evidence>
<dbReference type="PANTHER" id="PTHR41523">
    <property type="entry name" value="TWO-COMPONENT SYSTEM SENSOR PROTEIN"/>
    <property type="match status" value="1"/>
</dbReference>
<keyword evidence="5" id="KW-0547">Nucleotide-binding</keyword>
<dbReference type="PANTHER" id="PTHR41523:SF8">
    <property type="entry name" value="ETHYLENE RESPONSE SENSOR PROTEIN"/>
    <property type="match status" value="1"/>
</dbReference>
<dbReference type="Pfam" id="PF02518">
    <property type="entry name" value="HATPase_c"/>
    <property type="match status" value="1"/>
</dbReference>
<dbReference type="Gene3D" id="3.30.565.10">
    <property type="entry name" value="Histidine kinase-like ATPase, C-terminal domain"/>
    <property type="match status" value="1"/>
</dbReference>
<dbReference type="EMBL" id="QXML01000001">
    <property type="protein sequence ID" value="RIW18244.1"/>
    <property type="molecule type" value="Genomic_DNA"/>
</dbReference>
<evidence type="ECO:0000313" key="13">
    <source>
        <dbReference type="Proteomes" id="UP000283522"/>
    </source>
</evidence>
<dbReference type="InterPro" id="IPR036890">
    <property type="entry name" value="HATPase_C_sf"/>
</dbReference>
<dbReference type="SUPFAM" id="SSF48452">
    <property type="entry name" value="TPR-like"/>
    <property type="match status" value="3"/>
</dbReference>
<keyword evidence="9" id="KW-1133">Transmembrane helix</keyword>
<dbReference type="PROSITE" id="PS50109">
    <property type="entry name" value="HIS_KIN"/>
    <property type="match status" value="1"/>
</dbReference>
<keyword evidence="7" id="KW-0067">ATP-binding</keyword>
<gene>
    <name evidence="12" type="ORF">D0X99_00665</name>
</gene>
<dbReference type="OrthoDB" id="9767435at2"/>
<dbReference type="InterPro" id="IPR005467">
    <property type="entry name" value="His_kinase_dom"/>
</dbReference>
<dbReference type="SUPFAM" id="SSF55874">
    <property type="entry name" value="ATPase domain of HSP90 chaperone/DNA topoisomerase II/histidine kinase"/>
    <property type="match status" value="1"/>
</dbReference>
<dbReference type="InterPro" id="IPR003594">
    <property type="entry name" value="HATPase_dom"/>
</dbReference>
<evidence type="ECO:0000259" key="11">
    <source>
        <dbReference type="PROSITE" id="PS50109"/>
    </source>
</evidence>
<feature type="signal peptide" evidence="10">
    <location>
        <begin position="1"/>
        <end position="18"/>
    </location>
</feature>
<accession>A0A418PVR7</accession>